<feature type="transmembrane region" description="Helical" evidence="6">
    <location>
        <begin position="765"/>
        <end position="787"/>
    </location>
</feature>
<feature type="transmembrane region" description="Helical" evidence="6">
    <location>
        <begin position="622"/>
        <end position="648"/>
    </location>
</feature>
<evidence type="ECO:0000256" key="3">
    <source>
        <dbReference type="ARBA" id="ARBA00022692"/>
    </source>
</evidence>
<dbReference type="EnsemblProtists" id="PYU1_T008613">
    <property type="protein sequence ID" value="PYU1_T008613"/>
    <property type="gene ID" value="PYU1_G008596"/>
</dbReference>
<dbReference type="Proteomes" id="UP000019132">
    <property type="component" value="Unassembled WGS sequence"/>
</dbReference>
<dbReference type="eggNOG" id="KOG3599">
    <property type="taxonomic scope" value="Eukaryota"/>
</dbReference>
<dbReference type="InterPro" id="IPR016024">
    <property type="entry name" value="ARM-type_fold"/>
</dbReference>
<evidence type="ECO:0000313" key="9">
    <source>
        <dbReference type="Proteomes" id="UP000019132"/>
    </source>
</evidence>
<dbReference type="VEuPathDB" id="FungiDB:PYU1_G008596"/>
<reference evidence="9" key="2">
    <citation type="submission" date="2010-04" db="EMBL/GenBank/DDBJ databases">
        <authorList>
            <person name="Buell R."/>
            <person name="Hamilton J."/>
            <person name="Hostetler J."/>
        </authorList>
    </citation>
    <scope>NUCLEOTIDE SEQUENCE [LARGE SCALE GENOMIC DNA]</scope>
    <source>
        <strain evidence="9">DAOM:BR144</strain>
    </source>
</reference>
<evidence type="ECO:0000256" key="1">
    <source>
        <dbReference type="ARBA" id="ARBA00004141"/>
    </source>
</evidence>
<dbReference type="PANTHER" id="PTHR10877">
    <property type="entry name" value="POLYCYSTIN FAMILY MEMBER"/>
    <property type="match status" value="1"/>
</dbReference>
<comment type="subcellular location">
    <subcellularLocation>
        <location evidence="1">Membrane</location>
        <topology evidence="1">Multi-pass membrane protein</topology>
    </subcellularLocation>
</comment>
<dbReference type="EMBL" id="GL376613">
    <property type="status" value="NOT_ANNOTATED_CDS"/>
    <property type="molecule type" value="Genomic_DNA"/>
</dbReference>
<keyword evidence="3 6" id="KW-0812">Transmembrane</keyword>
<dbReference type="Gene3D" id="1.25.10.10">
    <property type="entry name" value="Leucine-rich Repeat Variant"/>
    <property type="match status" value="1"/>
</dbReference>
<dbReference type="PANTHER" id="PTHR10877:SF183">
    <property type="entry name" value="AT14535P-RELATED"/>
    <property type="match status" value="1"/>
</dbReference>
<sequence>MARAYQKLTDSPHDGRELTEAEEELLVLLKTRGVPSLCDAIGREINYVWAVASGFKTLAAVGHFYFACGSQTFGYNPAYDFFAANGMQLALFTLHKFIHNEHVLVPALDCVRIYTKLHVNGALEFLAVPDAKEILMKCVRFHDNKHDVISAACQALGSLVLNDLVKETVSSPELTLELLGLLKRYHASQAICRGALVPLGFLVTDASITATFIDGNGVALTMTAMKQFLHDPELVWHAIGVLNGLHAKSELQIPSCTTLDVRLIYAIFNFTGVARIVEALASHLDTEEIVVEGFQLLAKLAALREAYATINHAKVLDLAYVALFAYNGPQHRHTRMEIQKTMYPFQKCALYDPKELAYREQASRVDLVLYAGFVVCFLLMSTLSMYDHSTSDLVVAVENALVHKPWPSSDGHPGGPSSSVGRTLRDVHTIQDVWSYLLHPLHDTLFQNQWYNGDRFEADNVDSQLGIVDRAHILLGGLQLRVLRVQNETSSSYAPPYSQVVELKETIDRTPHFVDQWSEDDSSNTFHGRLASYPMTRGYRQFIPRLSNASVASSDSCSPYCQLTKLQRGRWLDASVRALFVEFNLYNPVVDVHCTSTILFEFPITGGAALVSTRFAPIHLDLYPGIFVFTSPRFYVELAVLAGVVWFAAKQIGKMLRYRAFYFVVVPHVVDFTIVALWIAVISSHVQFLVTASSHALRVRVASASEDASKLSFVDLDAIVHLVQTKRVLMAWTALLMGWRLLRFAKCLKPLAHVLVKFEHAEKMLQTFLVVLALYVLGFAHASTLLFPSSSSSSSSVASGFRDFSVSIATMCRDLLRHSHHPKGDNLSGNASILFRVLFQLATTFVVL</sequence>
<dbReference type="InterPro" id="IPR011989">
    <property type="entry name" value="ARM-like"/>
</dbReference>
<evidence type="ECO:0000256" key="6">
    <source>
        <dbReference type="SAM" id="Phobius"/>
    </source>
</evidence>
<dbReference type="AlphaFoldDB" id="K3WUG6"/>
<dbReference type="HOGENOM" id="CLU_315813_0_0_1"/>
<name>K3WUG6_GLOUD</name>
<dbReference type="STRING" id="431595.K3WUG6"/>
<dbReference type="InterPro" id="IPR046791">
    <property type="entry name" value="Polycystin_dom"/>
</dbReference>
<accession>K3WUG6</accession>
<dbReference type="InterPro" id="IPR051223">
    <property type="entry name" value="Polycystin"/>
</dbReference>
<feature type="transmembrane region" description="Helical" evidence="6">
    <location>
        <begin position="660"/>
        <end position="681"/>
    </location>
</feature>
<protein>
    <recommendedName>
        <fullName evidence="7">Polycystin domain-containing protein</fullName>
    </recommendedName>
</protein>
<dbReference type="InParanoid" id="K3WUG6"/>
<evidence type="ECO:0000313" key="8">
    <source>
        <dbReference type="EnsemblProtists" id="PYU1_T008613"/>
    </source>
</evidence>
<reference evidence="9" key="1">
    <citation type="journal article" date="2010" name="Genome Biol.">
        <title>Genome sequence of the necrotrophic plant pathogen Pythium ultimum reveals original pathogenicity mechanisms and effector repertoire.</title>
        <authorList>
            <person name="Levesque C.A."/>
            <person name="Brouwer H."/>
            <person name="Cano L."/>
            <person name="Hamilton J.P."/>
            <person name="Holt C."/>
            <person name="Huitema E."/>
            <person name="Raffaele S."/>
            <person name="Robideau G.P."/>
            <person name="Thines M."/>
            <person name="Win J."/>
            <person name="Zerillo M.M."/>
            <person name="Beakes G.W."/>
            <person name="Boore J.L."/>
            <person name="Busam D."/>
            <person name="Dumas B."/>
            <person name="Ferriera S."/>
            <person name="Fuerstenberg S.I."/>
            <person name="Gachon C.M."/>
            <person name="Gaulin E."/>
            <person name="Govers F."/>
            <person name="Grenville-Briggs L."/>
            <person name="Horner N."/>
            <person name="Hostetler J."/>
            <person name="Jiang R.H."/>
            <person name="Johnson J."/>
            <person name="Krajaejun T."/>
            <person name="Lin H."/>
            <person name="Meijer H.J."/>
            <person name="Moore B."/>
            <person name="Morris P."/>
            <person name="Phuntmart V."/>
            <person name="Puiu D."/>
            <person name="Shetty J."/>
            <person name="Stajich J.E."/>
            <person name="Tripathy S."/>
            <person name="Wawra S."/>
            <person name="van West P."/>
            <person name="Whitty B.R."/>
            <person name="Coutinho P.M."/>
            <person name="Henrissat B."/>
            <person name="Martin F."/>
            <person name="Thomas P.D."/>
            <person name="Tyler B.M."/>
            <person name="De Vries R.P."/>
            <person name="Kamoun S."/>
            <person name="Yandell M."/>
            <person name="Tisserat N."/>
            <person name="Buell C.R."/>
        </authorList>
    </citation>
    <scope>NUCLEOTIDE SEQUENCE</scope>
    <source>
        <strain evidence="9">DAOM:BR144</strain>
    </source>
</reference>
<feature type="domain" description="Polycystin" evidence="7">
    <location>
        <begin position="425"/>
        <end position="608"/>
    </location>
</feature>
<dbReference type="Pfam" id="PF20519">
    <property type="entry name" value="Polycystin_dom"/>
    <property type="match status" value="1"/>
</dbReference>
<evidence type="ECO:0000256" key="2">
    <source>
        <dbReference type="ARBA" id="ARBA00007200"/>
    </source>
</evidence>
<organism evidence="8 9">
    <name type="scientific">Globisporangium ultimum (strain ATCC 200006 / CBS 805.95 / DAOM BR144)</name>
    <name type="common">Pythium ultimum</name>
    <dbReference type="NCBI Taxonomy" id="431595"/>
    <lineage>
        <taxon>Eukaryota</taxon>
        <taxon>Sar</taxon>
        <taxon>Stramenopiles</taxon>
        <taxon>Oomycota</taxon>
        <taxon>Peronosporomycetes</taxon>
        <taxon>Pythiales</taxon>
        <taxon>Pythiaceae</taxon>
        <taxon>Globisporangium</taxon>
    </lineage>
</organism>
<dbReference type="SUPFAM" id="SSF48371">
    <property type="entry name" value="ARM repeat"/>
    <property type="match status" value="1"/>
</dbReference>
<comment type="similarity">
    <text evidence="2">Belongs to the polycystin family.</text>
</comment>
<keyword evidence="4 6" id="KW-1133">Transmembrane helix</keyword>
<proteinExistence type="inferred from homology"/>
<reference evidence="8" key="3">
    <citation type="submission" date="2015-02" db="UniProtKB">
        <authorList>
            <consortium name="EnsemblProtists"/>
        </authorList>
    </citation>
    <scope>IDENTIFICATION</scope>
    <source>
        <strain evidence="8">DAOM BR144</strain>
    </source>
</reference>
<keyword evidence="5 6" id="KW-0472">Membrane</keyword>
<evidence type="ECO:0000256" key="4">
    <source>
        <dbReference type="ARBA" id="ARBA00022989"/>
    </source>
</evidence>
<evidence type="ECO:0000256" key="5">
    <source>
        <dbReference type="ARBA" id="ARBA00023136"/>
    </source>
</evidence>
<keyword evidence="9" id="KW-1185">Reference proteome</keyword>
<dbReference type="OMA" id="KFVHNEH"/>
<evidence type="ECO:0000259" key="7">
    <source>
        <dbReference type="Pfam" id="PF20519"/>
    </source>
</evidence>
<dbReference type="GO" id="GO:0016020">
    <property type="term" value="C:membrane"/>
    <property type="evidence" value="ECO:0007669"/>
    <property type="project" value="UniProtKB-SubCell"/>
</dbReference>